<dbReference type="AlphaFoldDB" id="A0A812B6R9"/>
<dbReference type="SMART" id="SM00355">
    <property type="entry name" value="ZnF_C2H2"/>
    <property type="match status" value="3"/>
</dbReference>
<keyword evidence="1" id="KW-0812">Transmembrane</keyword>
<keyword evidence="1" id="KW-1133">Transmembrane helix</keyword>
<dbReference type="EMBL" id="CAHIKZ030000371">
    <property type="protein sequence ID" value="CAE1170742.1"/>
    <property type="molecule type" value="Genomic_DNA"/>
</dbReference>
<keyword evidence="4" id="KW-1185">Reference proteome</keyword>
<dbReference type="PROSITE" id="PS00028">
    <property type="entry name" value="ZINC_FINGER_C2H2_1"/>
    <property type="match status" value="2"/>
</dbReference>
<keyword evidence="1" id="KW-0472">Membrane</keyword>
<reference evidence="3" key="1">
    <citation type="submission" date="2021-01" db="EMBL/GenBank/DDBJ databases">
        <authorList>
            <person name="Li R."/>
            <person name="Bekaert M."/>
        </authorList>
    </citation>
    <scope>NUCLEOTIDE SEQUENCE</scope>
    <source>
        <strain evidence="3">Farmed</strain>
    </source>
</reference>
<organism evidence="3 4">
    <name type="scientific">Acanthosepion pharaonis</name>
    <name type="common">Pharaoh cuttlefish</name>
    <name type="synonym">Sepia pharaonis</name>
    <dbReference type="NCBI Taxonomy" id="158019"/>
    <lineage>
        <taxon>Eukaryota</taxon>
        <taxon>Metazoa</taxon>
        <taxon>Spiralia</taxon>
        <taxon>Lophotrochozoa</taxon>
        <taxon>Mollusca</taxon>
        <taxon>Cephalopoda</taxon>
        <taxon>Coleoidea</taxon>
        <taxon>Decapodiformes</taxon>
        <taxon>Sepiida</taxon>
        <taxon>Sepiina</taxon>
        <taxon>Sepiidae</taxon>
        <taxon>Acanthosepion</taxon>
    </lineage>
</organism>
<proteinExistence type="predicted"/>
<dbReference type="InterPro" id="IPR041192">
    <property type="entry name" value="PIN_11"/>
</dbReference>
<accession>A0A812B6R9</accession>
<evidence type="ECO:0000313" key="4">
    <source>
        <dbReference type="Proteomes" id="UP000597762"/>
    </source>
</evidence>
<dbReference type="OrthoDB" id="6091938at2759"/>
<evidence type="ECO:0000259" key="2">
    <source>
        <dbReference type="PROSITE" id="PS00028"/>
    </source>
</evidence>
<evidence type="ECO:0000256" key="1">
    <source>
        <dbReference type="SAM" id="Phobius"/>
    </source>
</evidence>
<comment type="caution">
    <text evidence="3">The sequence shown here is derived from an EMBL/GenBank/DDBJ whole genome shotgun (WGS) entry which is preliminary data.</text>
</comment>
<feature type="domain" description="C2H2-type" evidence="2">
    <location>
        <begin position="133"/>
        <end position="157"/>
    </location>
</feature>
<protein>
    <recommendedName>
        <fullName evidence="2">C2H2-type domain-containing protein</fullName>
    </recommendedName>
</protein>
<evidence type="ECO:0000313" key="3">
    <source>
        <dbReference type="EMBL" id="CAE1170742.1"/>
    </source>
</evidence>
<feature type="domain" description="C2H2-type" evidence="2">
    <location>
        <begin position="180"/>
        <end position="202"/>
    </location>
</feature>
<dbReference type="InterPro" id="IPR013087">
    <property type="entry name" value="Znf_C2H2_type"/>
</dbReference>
<sequence>MLTSTPEHSLLESVHARFEQNHQEASRRISALKSRRLFEIAHRKHLIKNVIVPTNNTVSSNSQTAIDNENLNKILTNDYHNAKRKFMDSPSNNAKRLCASTSLRHNMDASPLYISDSLACPSSGFSLSEESCCPVIGCGIKMSSEENLEFHMSSLMHTPCNPFQNILDSSLPDTVIFYLCPKCGQQFKDIKICYEHQERELHNEFIKPIAVFPTESSCIEHMHVFQHLSYHYGFSNDKNGINCKPIPLPKHLALDFKSKCDKVNSWMTCVDCNLKLTDAEAILNHHGQNHLLSCVADKKPADVFSEYLGEVTCSRCQQVFQTLSHKMFGKLHFCTIMLSGIFRANDCRSFEEFVRRSSIAIQVEIMPPPSPSTIINSERNQKRILQSKLLFQSSQPKKICLSSETSFFRKLPFCLPDLTFVWAFYGASTHWIEPNKCITYDELKQKGYFYLNKKSGRTKDAADFALVLHVGKMDERLPQHISFTILSGDKVGQALCLHRLLAKTISHLLTCMNFFAFFSWFNTVFLLHTD</sequence>
<feature type="transmembrane region" description="Helical" evidence="1">
    <location>
        <begin position="505"/>
        <end position="527"/>
    </location>
</feature>
<dbReference type="Proteomes" id="UP000597762">
    <property type="component" value="Unassembled WGS sequence"/>
</dbReference>
<dbReference type="Pfam" id="PF18479">
    <property type="entry name" value="PIN_11"/>
    <property type="match status" value="1"/>
</dbReference>
<gene>
    <name evidence="3" type="ORF">SPHA_11223</name>
</gene>
<name>A0A812B6R9_ACAPH</name>